<evidence type="ECO:0000313" key="3">
    <source>
        <dbReference type="EMBL" id="AGY60632.1"/>
    </source>
</evidence>
<dbReference type="InterPro" id="IPR004408">
    <property type="entry name" value="Biotin_CoA_COase_ligase"/>
</dbReference>
<organism evidence="3 4">
    <name type="scientific">Gloeobacter kilaueensis (strain ATCC BAA-2537 / CCAP 1431/1 / ULC 316 / JS1)</name>
    <dbReference type="NCBI Taxonomy" id="1183438"/>
    <lineage>
        <taxon>Bacteria</taxon>
        <taxon>Bacillati</taxon>
        <taxon>Cyanobacteriota</taxon>
        <taxon>Cyanophyceae</taxon>
        <taxon>Gloeobacterales</taxon>
        <taxon>Gloeobacteraceae</taxon>
        <taxon>Gloeobacter</taxon>
    </lineage>
</organism>
<dbReference type="GO" id="GO:0004077">
    <property type="term" value="F:biotin--[biotin carboxyl-carrier protein] ligase activity"/>
    <property type="evidence" value="ECO:0007669"/>
    <property type="project" value="UniProtKB-EC"/>
</dbReference>
<dbReference type="GO" id="GO:0005737">
    <property type="term" value="C:cytoplasm"/>
    <property type="evidence" value="ECO:0007669"/>
    <property type="project" value="TreeGrafter"/>
</dbReference>
<dbReference type="CDD" id="cd16442">
    <property type="entry name" value="BPL"/>
    <property type="match status" value="1"/>
</dbReference>
<dbReference type="STRING" id="1183438.GKIL_4386"/>
<dbReference type="PANTHER" id="PTHR12835:SF5">
    <property type="entry name" value="BIOTIN--PROTEIN LIGASE"/>
    <property type="match status" value="1"/>
</dbReference>
<sequence length="258" mass="28104">MIVDTQKFRLHLKTETLGHWLHFYERVDSTNRLAMEYLREGAPEGTTILAEQQTGGRGSNGRSWQSLPGGLYLSVVLTPEVALEDVFQLTLVAAFGVAQSLCRLTGTRVRLKWPNDLVVEAEGGLAKAGGILTETRVQGGRLVGAVVGVGLNWDNPVPEGGIRLRPLARRPLDLAMVAAAVLLGIEEAYQLWQTRGISRIVAGYERYLVNLGQAVEVPGHDGPGRIIGIDGQGALRVMFLNGSEALLSSRQLRLGYRR</sequence>
<keyword evidence="1 3" id="KW-0436">Ligase</keyword>
<dbReference type="InterPro" id="IPR004143">
    <property type="entry name" value="BPL_LPL_catalytic"/>
</dbReference>
<dbReference type="SUPFAM" id="SSF55681">
    <property type="entry name" value="Class II aaRS and biotin synthetases"/>
    <property type="match status" value="1"/>
</dbReference>
<accession>U5QNR1</accession>
<dbReference type="Proteomes" id="UP000017396">
    <property type="component" value="Chromosome"/>
</dbReference>
<dbReference type="PROSITE" id="PS51733">
    <property type="entry name" value="BPL_LPL_CATALYTIC"/>
    <property type="match status" value="1"/>
</dbReference>
<dbReference type="HOGENOM" id="CLU_051096_6_0_3"/>
<evidence type="ECO:0000259" key="2">
    <source>
        <dbReference type="PROSITE" id="PS51733"/>
    </source>
</evidence>
<proteinExistence type="predicted"/>
<dbReference type="InterPro" id="IPR045864">
    <property type="entry name" value="aa-tRNA-synth_II/BPL/LPL"/>
</dbReference>
<protein>
    <submittedName>
        <fullName evidence="3">Biotin/acetyl-CoA-carboxylase ligase</fullName>
        <ecNumber evidence="3">6.3.4.15</ecNumber>
    </submittedName>
</protein>
<dbReference type="EMBL" id="CP003587">
    <property type="protein sequence ID" value="AGY60632.1"/>
    <property type="molecule type" value="Genomic_DNA"/>
</dbReference>
<dbReference type="EC" id="6.3.4.15" evidence="3"/>
<reference evidence="3 4" key="1">
    <citation type="journal article" date="2013" name="PLoS ONE">
        <title>Cultivation and Complete Genome Sequencing of Gloeobacter kilaueensis sp. nov., from a Lava Cave in Kilauea Caldera, Hawai'i.</title>
        <authorList>
            <person name="Saw J.H."/>
            <person name="Schatz M."/>
            <person name="Brown M.V."/>
            <person name="Kunkel D.D."/>
            <person name="Foster J.S."/>
            <person name="Shick H."/>
            <person name="Christensen S."/>
            <person name="Hou S."/>
            <person name="Wan X."/>
            <person name="Donachie S.P."/>
        </authorList>
    </citation>
    <scope>NUCLEOTIDE SEQUENCE [LARGE SCALE GENOMIC DNA]</scope>
    <source>
        <strain evidence="4">JS</strain>
    </source>
</reference>
<name>U5QNR1_GLOK1</name>
<evidence type="ECO:0000313" key="4">
    <source>
        <dbReference type="Proteomes" id="UP000017396"/>
    </source>
</evidence>
<dbReference type="eggNOG" id="COG0340">
    <property type="taxonomic scope" value="Bacteria"/>
</dbReference>
<evidence type="ECO:0000256" key="1">
    <source>
        <dbReference type="ARBA" id="ARBA00022598"/>
    </source>
</evidence>
<dbReference type="Gene3D" id="3.30.930.10">
    <property type="entry name" value="Bira Bifunctional Protein, Domain 2"/>
    <property type="match status" value="1"/>
</dbReference>
<dbReference type="KEGG" id="glj:GKIL_4386"/>
<dbReference type="NCBIfam" id="TIGR00121">
    <property type="entry name" value="birA_ligase"/>
    <property type="match status" value="1"/>
</dbReference>
<dbReference type="Pfam" id="PF03099">
    <property type="entry name" value="BPL_LplA_LipB"/>
    <property type="match status" value="1"/>
</dbReference>
<gene>
    <name evidence="3" type="primary">birA</name>
    <name evidence="3" type="ORF">GKIL_4386</name>
</gene>
<dbReference type="AlphaFoldDB" id="U5QNR1"/>
<feature type="domain" description="BPL/LPL catalytic" evidence="2">
    <location>
        <begin position="6"/>
        <end position="193"/>
    </location>
</feature>
<keyword evidence="4" id="KW-1185">Reference proteome</keyword>
<dbReference type="OrthoDB" id="9807064at2"/>
<dbReference type="PANTHER" id="PTHR12835">
    <property type="entry name" value="BIOTIN PROTEIN LIGASE"/>
    <property type="match status" value="1"/>
</dbReference>